<keyword evidence="3" id="KW-0804">Transcription</keyword>
<name>H6NKA8_9BACL</name>
<dbReference type="Proteomes" id="UP000007523">
    <property type="component" value="Chromosome"/>
</dbReference>
<reference evidence="5 6" key="1">
    <citation type="journal article" date="2012" name="J. Bacteriol.">
        <title>Complete Genome Sequence of Paenibacillus mucilaginosus 3016, a Bacterium Functional as Microbial Fertilizer.</title>
        <authorList>
            <person name="Ma M."/>
            <person name="Wang Z."/>
            <person name="Li L."/>
            <person name="Jiang X."/>
            <person name="Guan D."/>
            <person name="Cao F."/>
            <person name="Chen H."/>
            <person name="Wang X."/>
            <person name="Shen D."/>
            <person name="Du B."/>
            <person name="Li J."/>
        </authorList>
    </citation>
    <scope>NUCLEOTIDE SEQUENCE [LARGE SCALE GENOMIC DNA]</scope>
    <source>
        <strain evidence="5 6">3016</strain>
    </source>
</reference>
<gene>
    <name evidence="5" type="ORF">PM3016_4856</name>
</gene>
<dbReference type="InterPro" id="IPR000792">
    <property type="entry name" value="Tscrpt_reg_LuxR_C"/>
</dbReference>
<dbReference type="InterPro" id="IPR029016">
    <property type="entry name" value="GAF-like_dom_sf"/>
</dbReference>
<evidence type="ECO:0000313" key="6">
    <source>
        <dbReference type="Proteomes" id="UP000007523"/>
    </source>
</evidence>
<evidence type="ECO:0000256" key="2">
    <source>
        <dbReference type="ARBA" id="ARBA00023125"/>
    </source>
</evidence>
<proteinExistence type="predicted"/>
<dbReference type="Gene3D" id="1.10.10.10">
    <property type="entry name" value="Winged helix-like DNA-binding domain superfamily/Winged helix DNA-binding domain"/>
    <property type="match status" value="1"/>
</dbReference>
<dbReference type="STRING" id="1116391.PM3016_4856"/>
<keyword evidence="2" id="KW-0238">DNA-binding</keyword>
<dbReference type="AlphaFoldDB" id="H6NKA8"/>
<dbReference type="GO" id="GO:0003677">
    <property type="term" value="F:DNA binding"/>
    <property type="evidence" value="ECO:0007669"/>
    <property type="project" value="UniProtKB-KW"/>
</dbReference>
<dbReference type="InterPro" id="IPR016032">
    <property type="entry name" value="Sig_transdc_resp-reg_C-effctor"/>
</dbReference>
<evidence type="ECO:0000256" key="1">
    <source>
        <dbReference type="ARBA" id="ARBA00023015"/>
    </source>
</evidence>
<dbReference type="SMART" id="SM00421">
    <property type="entry name" value="HTH_LUXR"/>
    <property type="match status" value="1"/>
</dbReference>
<dbReference type="GO" id="GO:0045892">
    <property type="term" value="P:negative regulation of DNA-templated transcription"/>
    <property type="evidence" value="ECO:0007669"/>
    <property type="project" value="UniProtKB-ARBA"/>
</dbReference>
<evidence type="ECO:0000313" key="5">
    <source>
        <dbReference type="EMBL" id="AFC31592.1"/>
    </source>
</evidence>
<evidence type="ECO:0000256" key="3">
    <source>
        <dbReference type="ARBA" id="ARBA00023163"/>
    </source>
</evidence>
<dbReference type="PROSITE" id="PS00622">
    <property type="entry name" value="HTH_LUXR_1"/>
    <property type="match status" value="1"/>
</dbReference>
<dbReference type="SUPFAM" id="SSF46894">
    <property type="entry name" value="C-terminal effector domain of the bipartite response regulators"/>
    <property type="match status" value="1"/>
</dbReference>
<dbReference type="EMBL" id="CP003235">
    <property type="protein sequence ID" value="AFC31592.1"/>
    <property type="molecule type" value="Genomic_DNA"/>
</dbReference>
<evidence type="ECO:0000259" key="4">
    <source>
        <dbReference type="PROSITE" id="PS50043"/>
    </source>
</evidence>
<organism evidence="5 6">
    <name type="scientific">Paenibacillus mucilaginosus 3016</name>
    <dbReference type="NCBI Taxonomy" id="1116391"/>
    <lineage>
        <taxon>Bacteria</taxon>
        <taxon>Bacillati</taxon>
        <taxon>Bacillota</taxon>
        <taxon>Bacilli</taxon>
        <taxon>Bacillales</taxon>
        <taxon>Paenibacillaceae</taxon>
        <taxon>Paenibacillus</taxon>
    </lineage>
</organism>
<protein>
    <submittedName>
        <fullName evidence="5">Transcriptional regulator, LuxR family</fullName>
    </submittedName>
</protein>
<dbReference type="PANTHER" id="PTHR44688:SF16">
    <property type="entry name" value="DNA-BINDING TRANSCRIPTIONAL ACTIVATOR DEVR_DOSR"/>
    <property type="match status" value="1"/>
</dbReference>
<dbReference type="Pfam" id="PF00196">
    <property type="entry name" value="GerE"/>
    <property type="match status" value="1"/>
</dbReference>
<dbReference type="CDD" id="cd06170">
    <property type="entry name" value="LuxR_C_like"/>
    <property type="match status" value="1"/>
</dbReference>
<keyword evidence="1" id="KW-0805">Transcription regulation</keyword>
<dbReference type="InterPro" id="IPR036388">
    <property type="entry name" value="WH-like_DNA-bd_sf"/>
</dbReference>
<dbReference type="PANTHER" id="PTHR44688">
    <property type="entry name" value="DNA-BINDING TRANSCRIPTIONAL ACTIVATOR DEVR_DOSR"/>
    <property type="match status" value="1"/>
</dbReference>
<dbReference type="HOGENOM" id="CLU_088266_0_0_9"/>
<sequence>MEGRTRPGTAFGLVPEERRRLEAAASRRIQDPDVTYLSARLEGAELRLRQARRRRLIRWLQQPSVLYRDGLTIVMAADTDGTLLHLESTAQVLTRLQRHNIGPGTRLTLEETGIHAVSAAVELGRSMFTRGREHTLCLFRDWSCFCMPVKDGYGETAGYLALTVPKHVSLSYLYPLTGGLVREAERELAGRRHVLTSIERQLAAFRLTGREMEIAKYWLLDYDYKQIGQALGISPNTVRVMIASIHGKLGVASKASMILKVLEIV</sequence>
<keyword evidence="6" id="KW-1185">Reference proteome</keyword>
<feature type="domain" description="HTH luxR-type" evidence="4">
    <location>
        <begin position="200"/>
        <end position="265"/>
    </location>
</feature>
<dbReference type="Gene3D" id="3.30.450.40">
    <property type="match status" value="1"/>
</dbReference>
<dbReference type="PROSITE" id="PS50043">
    <property type="entry name" value="HTH_LUXR_2"/>
    <property type="match status" value="1"/>
</dbReference>
<accession>H6NKA8</accession>
<dbReference type="KEGG" id="pmq:PM3016_4856"/>